<evidence type="ECO:0000313" key="2">
    <source>
        <dbReference type="EMBL" id="GBM12737.1"/>
    </source>
</evidence>
<evidence type="ECO:0000259" key="1">
    <source>
        <dbReference type="Pfam" id="PF03184"/>
    </source>
</evidence>
<sequence length="83" mass="9343">MTACDDGAPTESVGFPTPSGWMTNETFLKWLQHFVSFTKPSSTDKVLLISDGHSSRKELDVVTYARENHVHMLSFPPHTNHKL</sequence>
<dbReference type="EMBL" id="BGPR01000318">
    <property type="protein sequence ID" value="GBM12737.1"/>
    <property type="molecule type" value="Genomic_DNA"/>
</dbReference>
<feature type="domain" description="DDE-1" evidence="1">
    <location>
        <begin position="19"/>
        <end position="82"/>
    </location>
</feature>
<accession>A0A4Y2D9D6</accession>
<organism evidence="2 3">
    <name type="scientific">Araneus ventricosus</name>
    <name type="common">Orbweaver spider</name>
    <name type="synonym">Epeira ventricosa</name>
    <dbReference type="NCBI Taxonomy" id="182803"/>
    <lineage>
        <taxon>Eukaryota</taxon>
        <taxon>Metazoa</taxon>
        <taxon>Ecdysozoa</taxon>
        <taxon>Arthropoda</taxon>
        <taxon>Chelicerata</taxon>
        <taxon>Arachnida</taxon>
        <taxon>Araneae</taxon>
        <taxon>Araneomorphae</taxon>
        <taxon>Entelegynae</taxon>
        <taxon>Araneoidea</taxon>
        <taxon>Araneidae</taxon>
        <taxon>Araneus</taxon>
    </lineage>
</organism>
<proteinExistence type="predicted"/>
<gene>
    <name evidence="2" type="ORF">AVEN_228526_1</name>
</gene>
<dbReference type="InterPro" id="IPR004875">
    <property type="entry name" value="DDE_SF_endonuclease_dom"/>
</dbReference>
<reference evidence="2 3" key="1">
    <citation type="journal article" date="2019" name="Sci. Rep.">
        <title>Orb-weaving spider Araneus ventricosus genome elucidates the spidroin gene catalogue.</title>
        <authorList>
            <person name="Kono N."/>
            <person name="Nakamura H."/>
            <person name="Ohtoshi R."/>
            <person name="Moran D.A.P."/>
            <person name="Shinohara A."/>
            <person name="Yoshida Y."/>
            <person name="Fujiwara M."/>
            <person name="Mori M."/>
            <person name="Tomita M."/>
            <person name="Arakawa K."/>
        </authorList>
    </citation>
    <scope>NUCLEOTIDE SEQUENCE [LARGE SCALE GENOMIC DNA]</scope>
</reference>
<dbReference type="OrthoDB" id="8191755at2759"/>
<dbReference type="Pfam" id="PF03184">
    <property type="entry name" value="DDE_1"/>
    <property type="match status" value="1"/>
</dbReference>
<dbReference type="Proteomes" id="UP000499080">
    <property type="component" value="Unassembled WGS sequence"/>
</dbReference>
<comment type="caution">
    <text evidence="2">The sequence shown here is derived from an EMBL/GenBank/DDBJ whole genome shotgun (WGS) entry which is preliminary data.</text>
</comment>
<name>A0A4Y2D9D6_ARAVE</name>
<dbReference type="AlphaFoldDB" id="A0A4Y2D9D6"/>
<evidence type="ECO:0000313" key="3">
    <source>
        <dbReference type="Proteomes" id="UP000499080"/>
    </source>
</evidence>
<protein>
    <recommendedName>
        <fullName evidence="1">DDE-1 domain-containing protein</fullName>
    </recommendedName>
</protein>
<keyword evidence="3" id="KW-1185">Reference proteome</keyword>
<dbReference type="GO" id="GO:0003676">
    <property type="term" value="F:nucleic acid binding"/>
    <property type="evidence" value="ECO:0007669"/>
    <property type="project" value="InterPro"/>
</dbReference>